<name>A0A1E5L0C4_9ENTE</name>
<keyword evidence="1" id="KW-0472">Membrane</keyword>
<evidence type="ECO:0000313" key="3">
    <source>
        <dbReference type="Proteomes" id="UP000095256"/>
    </source>
</evidence>
<dbReference type="Proteomes" id="UP000095256">
    <property type="component" value="Unassembled WGS sequence"/>
</dbReference>
<evidence type="ECO:0000313" key="2">
    <source>
        <dbReference type="EMBL" id="OEH83535.1"/>
    </source>
</evidence>
<proteinExistence type="predicted"/>
<feature type="transmembrane region" description="Helical" evidence="1">
    <location>
        <begin position="7"/>
        <end position="28"/>
    </location>
</feature>
<sequence length="61" mass="6946">MSTMKKALFLLVAFVGCLAVLGLMFYLYVVVKDYRITLAITILLAGALLIFKRLDKRKSKY</sequence>
<keyword evidence="3" id="KW-1185">Reference proteome</keyword>
<gene>
    <name evidence="2" type="ORF">BCR26_08625</name>
</gene>
<dbReference type="STRING" id="762845.BCR26_08625"/>
<dbReference type="AlphaFoldDB" id="A0A1E5L0C4"/>
<dbReference type="EMBL" id="MIEK01000005">
    <property type="protein sequence ID" value="OEH83535.1"/>
    <property type="molecule type" value="Genomic_DNA"/>
</dbReference>
<comment type="caution">
    <text evidence="2">The sequence shown here is derived from an EMBL/GenBank/DDBJ whole genome shotgun (WGS) entry which is preliminary data.</text>
</comment>
<organism evidence="2 3">
    <name type="scientific">Enterococcus rivorum</name>
    <dbReference type="NCBI Taxonomy" id="762845"/>
    <lineage>
        <taxon>Bacteria</taxon>
        <taxon>Bacillati</taxon>
        <taxon>Bacillota</taxon>
        <taxon>Bacilli</taxon>
        <taxon>Lactobacillales</taxon>
        <taxon>Enterococcaceae</taxon>
        <taxon>Enterococcus</taxon>
    </lineage>
</organism>
<dbReference type="RefSeq" id="WP_069697408.1">
    <property type="nucleotide sequence ID" value="NZ_JAGGMA010000012.1"/>
</dbReference>
<accession>A0A1E5L0C4</accession>
<keyword evidence="1" id="KW-0812">Transmembrane</keyword>
<protein>
    <submittedName>
        <fullName evidence="2">Uncharacterized protein</fullName>
    </submittedName>
</protein>
<dbReference type="PROSITE" id="PS51257">
    <property type="entry name" value="PROKAR_LIPOPROTEIN"/>
    <property type="match status" value="1"/>
</dbReference>
<reference evidence="2 3" key="1">
    <citation type="submission" date="2016-09" db="EMBL/GenBank/DDBJ databases">
        <authorList>
            <person name="Capua I."/>
            <person name="De Benedictis P."/>
            <person name="Joannis T."/>
            <person name="Lombin L.H."/>
            <person name="Cattoli G."/>
        </authorList>
    </citation>
    <scope>NUCLEOTIDE SEQUENCE [LARGE SCALE GENOMIC DNA]</scope>
    <source>
        <strain evidence="2 3">LMG 25899</strain>
    </source>
</reference>
<feature type="transmembrane region" description="Helical" evidence="1">
    <location>
        <begin position="34"/>
        <end position="51"/>
    </location>
</feature>
<evidence type="ECO:0000256" key="1">
    <source>
        <dbReference type="SAM" id="Phobius"/>
    </source>
</evidence>
<keyword evidence="1" id="KW-1133">Transmembrane helix</keyword>